<reference evidence="6 7" key="1">
    <citation type="submission" date="2015-09" db="EMBL/GenBank/DDBJ databases">
        <title>Draft genome of the scarab beetle Oryctes borbonicus.</title>
        <authorList>
            <person name="Meyer J.M."/>
            <person name="Markov G.V."/>
            <person name="Baskaran P."/>
            <person name="Herrmann M."/>
            <person name="Sommer R.J."/>
            <person name="Roedelsperger C."/>
        </authorList>
    </citation>
    <scope>NUCLEOTIDE SEQUENCE [LARGE SCALE GENOMIC DNA]</scope>
    <source>
        <strain evidence="6">OB123</strain>
        <tissue evidence="6">Whole animal</tissue>
    </source>
</reference>
<dbReference type="Proteomes" id="UP000051574">
    <property type="component" value="Unassembled WGS sequence"/>
</dbReference>
<dbReference type="SUPFAM" id="SSF52540">
    <property type="entry name" value="P-loop containing nucleoside triphosphate hydrolases"/>
    <property type="match status" value="1"/>
</dbReference>
<organism evidence="6 7">
    <name type="scientific">Oryctes borbonicus</name>
    <dbReference type="NCBI Taxonomy" id="1629725"/>
    <lineage>
        <taxon>Eukaryota</taxon>
        <taxon>Metazoa</taxon>
        <taxon>Ecdysozoa</taxon>
        <taxon>Arthropoda</taxon>
        <taxon>Hexapoda</taxon>
        <taxon>Insecta</taxon>
        <taxon>Pterygota</taxon>
        <taxon>Neoptera</taxon>
        <taxon>Endopterygota</taxon>
        <taxon>Coleoptera</taxon>
        <taxon>Polyphaga</taxon>
        <taxon>Scarabaeiformia</taxon>
        <taxon>Scarabaeidae</taxon>
        <taxon>Dynastinae</taxon>
        <taxon>Oryctes</taxon>
    </lineage>
</organism>
<sequence length="486" mass="54134">NKHSDIALLLLQCGADFDTRDSHGDYPIHIACALGLLDVVQTLCALGCSVEVPTRKGLYPLHLAAKKGHIHIVRCLCTAGCNIDVKNTDNIRADITALKYGHNDIAELLDRLRVTGQRDLYARQLVPTSKPALRISLRLLGHCGVGKTALVKSLNAGLFSSFFRRSSSIQSNKSRPSSPNNTQIEMDVTSRQNSLTFESTGNYQSTNGIHMQNMDVSNVGEVSIWEFSGQENYFPTYHHFLWPSPYTLTAILFNLEDSPAVQVQQVCFWLNFLMARQPADLPTSEYGRIILVATHVDSTRAAKTQQGEWLSPDAQKTAETVKKLLPHTPNFIVNPIAMDCNVPASFAFKQLKSILTSIKQDCIQQTIGTWTGLLESTLTWLTTLQKEYEQLPVLSRQQFAELLRGNINLLASDEHIQELLQQLHSMGEVFCIQDLVVISVQWLGSQLIGELLSNQFILQARVTGVYTTEDFQASYNQCDAVAVLEL</sequence>
<dbReference type="PANTHER" id="PTHR12449">
    <property type="entry name" value="DEATH DOMAIN-CONTAINING PROTEIN"/>
    <property type="match status" value="1"/>
</dbReference>
<protein>
    <submittedName>
        <fullName evidence="6">Ankyrin repeat-containing protein</fullName>
    </submittedName>
</protein>
<name>A0A0T6AV47_9SCAR</name>
<dbReference type="SUPFAM" id="SSF48403">
    <property type="entry name" value="Ankyrin repeat"/>
    <property type="match status" value="1"/>
</dbReference>
<evidence type="ECO:0000313" key="7">
    <source>
        <dbReference type="Proteomes" id="UP000051574"/>
    </source>
</evidence>
<dbReference type="AlphaFoldDB" id="A0A0T6AV47"/>
<keyword evidence="2" id="KW-0677">Repeat</keyword>
<keyword evidence="7" id="KW-1185">Reference proteome</keyword>
<dbReference type="EMBL" id="LJIG01022746">
    <property type="protein sequence ID" value="KRT78934.1"/>
    <property type="molecule type" value="Genomic_DNA"/>
</dbReference>
<keyword evidence="4" id="KW-0040">ANK repeat</keyword>
<evidence type="ECO:0000313" key="6">
    <source>
        <dbReference type="EMBL" id="KRT78934.1"/>
    </source>
</evidence>
<feature type="non-terminal residue" evidence="6">
    <location>
        <position position="486"/>
    </location>
</feature>
<comment type="caution">
    <text evidence="6">The sequence shown here is derived from an EMBL/GenBank/DDBJ whole genome shotgun (WGS) entry which is preliminary data.</text>
</comment>
<dbReference type="InterPro" id="IPR002110">
    <property type="entry name" value="Ankyrin_rpt"/>
</dbReference>
<dbReference type="OrthoDB" id="74764at2759"/>
<dbReference type="PROSITE" id="PS50297">
    <property type="entry name" value="ANK_REP_REGION"/>
    <property type="match status" value="1"/>
</dbReference>
<keyword evidence="3" id="KW-0547">Nucleotide-binding</keyword>
<evidence type="ECO:0000256" key="2">
    <source>
        <dbReference type="ARBA" id="ARBA00022737"/>
    </source>
</evidence>
<dbReference type="PROSITE" id="PS51424">
    <property type="entry name" value="ROC"/>
    <property type="match status" value="1"/>
</dbReference>
<feature type="non-terminal residue" evidence="6">
    <location>
        <position position="1"/>
    </location>
</feature>
<gene>
    <name evidence="6" type="ORF">AMK59_8398</name>
</gene>
<comment type="cofactor">
    <cofactor evidence="1">
        <name>Mg(2+)</name>
        <dbReference type="ChEBI" id="CHEBI:18420"/>
    </cofactor>
</comment>
<feature type="repeat" description="ANK" evidence="4">
    <location>
        <begin position="23"/>
        <end position="55"/>
    </location>
</feature>
<dbReference type="Gene3D" id="1.25.40.20">
    <property type="entry name" value="Ankyrin repeat-containing domain"/>
    <property type="match status" value="1"/>
</dbReference>
<dbReference type="GO" id="GO:0000166">
    <property type="term" value="F:nucleotide binding"/>
    <property type="evidence" value="ECO:0007669"/>
    <property type="project" value="UniProtKB-KW"/>
</dbReference>
<accession>A0A0T6AV47</accession>
<dbReference type="Gene3D" id="3.40.50.300">
    <property type="entry name" value="P-loop containing nucleotide triphosphate hydrolases"/>
    <property type="match status" value="1"/>
</dbReference>
<evidence type="ECO:0000259" key="5">
    <source>
        <dbReference type="PROSITE" id="PS51424"/>
    </source>
</evidence>
<feature type="repeat" description="ANK" evidence="4">
    <location>
        <begin position="56"/>
        <end position="88"/>
    </location>
</feature>
<dbReference type="SMART" id="SM00248">
    <property type="entry name" value="ANK"/>
    <property type="match status" value="2"/>
</dbReference>
<dbReference type="InterPro" id="IPR027417">
    <property type="entry name" value="P-loop_NTPase"/>
</dbReference>
<dbReference type="InterPro" id="IPR020859">
    <property type="entry name" value="ROC"/>
</dbReference>
<dbReference type="PANTHER" id="PTHR12449:SF18">
    <property type="entry name" value="DEATH DOMAIN-CONTAINING PROTEIN"/>
    <property type="match status" value="1"/>
</dbReference>
<evidence type="ECO:0000256" key="4">
    <source>
        <dbReference type="PROSITE-ProRule" id="PRU00023"/>
    </source>
</evidence>
<dbReference type="InterPro" id="IPR039788">
    <property type="entry name" value="NOL4/NOL4L"/>
</dbReference>
<dbReference type="Pfam" id="PF12796">
    <property type="entry name" value="Ank_2"/>
    <property type="match status" value="1"/>
</dbReference>
<dbReference type="InterPro" id="IPR036770">
    <property type="entry name" value="Ankyrin_rpt-contain_sf"/>
</dbReference>
<feature type="domain" description="Roc" evidence="5">
    <location>
        <begin position="128"/>
        <end position="362"/>
    </location>
</feature>
<evidence type="ECO:0000256" key="1">
    <source>
        <dbReference type="ARBA" id="ARBA00001946"/>
    </source>
</evidence>
<proteinExistence type="predicted"/>
<dbReference type="PROSITE" id="PS50088">
    <property type="entry name" value="ANK_REPEAT"/>
    <property type="match status" value="2"/>
</dbReference>
<evidence type="ECO:0000256" key="3">
    <source>
        <dbReference type="ARBA" id="ARBA00022741"/>
    </source>
</evidence>